<dbReference type="Proteomes" id="UP000291116">
    <property type="component" value="Unassembled WGS sequence"/>
</dbReference>
<evidence type="ECO:0000313" key="3">
    <source>
        <dbReference type="EMBL" id="VEU42120.1"/>
    </source>
</evidence>
<protein>
    <recommendedName>
        <fullName evidence="5">Guanylate cyclase domain-containing protein</fullName>
    </recommendedName>
</protein>
<feature type="region of interest" description="Disordered" evidence="1">
    <location>
        <begin position="26"/>
        <end position="71"/>
    </location>
</feature>
<keyword evidence="4" id="KW-1185">Reference proteome</keyword>
<reference evidence="3 4" key="1">
    <citation type="submission" date="2019-01" db="EMBL/GenBank/DDBJ databases">
        <authorList>
            <person name="Ferrante I. M."/>
        </authorList>
    </citation>
    <scope>NUCLEOTIDE SEQUENCE [LARGE SCALE GENOMIC DNA]</scope>
    <source>
        <strain evidence="3 4">B856</strain>
    </source>
</reference>
<dbReference type="AlphaFoldDB" id="A0A448ZJ90"/>
<keyword evidence="2" id="KW-0732">Signal</keyword>
<feature type="chain" id="PRO_5019158932" description="Guanylate cyclase domain-containing protein" evidence="2">
    <location>
        <begin position="19"/>
        <end position="94"/>
    </location>
</feature>
<evidence type="ECO:0000313" key="4">
    <source>
        <dbReference type="Proteomes" id="UP000291116"/>
    </source>
</evidence>
<sequence length="94" mass="10574">MFQVQLLLCLIFLTLAQAESHYIRGETVNPASRIVNNNSNGYHFRSSNSGNDDTTGQRSTSSRPGMNNKDRLQRILEFQAVKKFSGSQPTRKTP</sequence>
<evidence type="ECO:0000256" key="1">
    <source>
        <dbReference type="SAM" id="MobiDB-lite"/>
    </source>
</evidence>
<feature type="signal peptide" evidence="2">
    <location>
        <begin position="1"/>
        <end position="18"/>
    </location>
</feature>
<name>A0A448ZJ90_9STRA</name>
<proteinExistence type="predicted"/>
<evidence type="ECO:0000256" key="2">
    <source>
        <dbReference type="SAM" id="SignalP"/>
    </source>
</evidence>
<evidence type="ECO:0008006" key="5">
    <source>
        <dbReference type="Google" id="ProtNLM"/>
    </source>
</evidence>
<gene>
    <name evidence="3" type="ORF">PSNMU_V1.4_AUG-EV-PASAV3_0090720</name>
</gene>
<dbReference type="EMBL" id="CAACVS010000415">
    <property type="protein sequence ID" value="VEU42120.1"/>
    <property type="molecule type" value="Genomic_DNA"/>
</dbReference>
<feature type="compositionally biased region" description="Polar residues" evidence="1">
    <location>
        <begin position="34"/>
        <end position="65"/>
    </location>
</feature>
<accession>A0A448ZJ90</accession>
<organism evidence="3 4">
    <name type="scientific">Pseudo-nitzschia multistriata</name>
    <dbReference type="NCBI Taxonomy" id="183589"/>
    <lineage>
        <taxon>Eukaryota</taxon>
        <taxon>Sar</taxon>
        <taxon>Stramenopiles</taxon>
        <taxon>Ochrophyta</taxon>
        <taxon>Bacillariophyta</taxon>
        <taxon>Bacillariophyceae</taxon>
        <taxon>Bacillariophycidae</taxon>
        <taxon>Bacillariales</taxon>
        <taxon>Bacillariaceae</taxon>
        <taxon>Pseudo-nitzschia</taxon>
    </lineage>
</organism>